<evidence type="ECO:0000313" key="10">
    <source>
        <dbReference type="Proteomes" id="UP001212997"/>
    </source>
</evidence>
<evidence type="ECO:0000256" key="2">
    <source>
        <dbReference type="ARBA" id="ARBA00006850"/>
    </source>
</evidence>
<sequence length="139" mass="15933">MSGRQQRVMVQPINVIFKNLQQRTKVVIWLYDNVEMRIEGRIIVRVPHPPLNTRPMLNVQLHEAVHDSVIYTSSVIRHAVPFHSPRFGAPPLFSRLGIFHHVLADSSPSQGFDEFMNVVIDEAAEVYVKDAKPRRELGT</sequence>
<keyword evidence="4" id="KW-0747">Spliceosome</keyword>
<evidence type="ECO:0000313" key="9">
    <source>
        <dbReference type="EMBL" id="KAJ3490161.1"/>
    </source>
</evidence>
<evidence type="ECO:0000256" key="3">
    <source>
        <dbReference type="ARBA" id="ARBA00022664"/>
    </source>
</evidence>
<keyword evidence="8" id="KW-0687">Ribonucleoprotein</keyword>
<protein>
    <submittedName>
        <fullName evidence="9">Uncharacterized protein</fullName>
    </submittedName>
</protein>
<comment type="subcellular location">
    <subcellularLocation>
        <location evidence="1">Nucleus</location>
    </subcellularLocation>
</comment>
<dbReference type="GO" id="GO:0005681">
    <property type="term" value="C:spliceosomal complex"/>
    <property type="evidence" value="ECO:0007669"/>
    <property type="project" value="UniProtKB-KW"/>
</dbReference>
<keyword evidence="10" id="KW-1185">Reference proteome</keyword>
<organism evidence="9 10">
    <name type="scientific">Meripilus lineatus</name>
    <dbReference type="NCBI Taxonomy" id="2056292"/>
    <lineage>
        <taxon>Eukaryota</taxon>
        <taxon>Fungi</taxon>
        <taxon>Dikarya</taxon>
        <taxon>Basidiomycota</taxon>
        <taxon>Agaricomycotina</taxon>
        <taxon>Agaricomycetes</taxon>
        <taxon>Polyporales</taxon>
        <taxon>Meripilaceae</taxon>
        <taxon>Meripilus</taxon>
    </lineage>
</organism>
<dbReference type="Gene3D" id="2.30.30.100">
    <property type="match status" value="1"/>
</dbReference>
<dbReference type="Proteomes" id="UP001212997">
    <property type="component" value="Unassembled WGS sequence"/>
</dbReference>
<evidence type="ECO:0000256" key="6">
    <source>
        <dbReference type="ARBA" id="ARBA00023187"/>
    </source>
</evidence>
<comment type="caution">
    <text evidence="9">The sequence shown here is derived from an EMBL/GenBank/DDBJ whole genome shotgun (WGS) entry which is preliminary data.</text>
</comment>
<evidence type="ECO:0000256" key="8">
    <source>
        <dbReference type="ARBA" id="ARBA00023274"/>
    </source>
</evidence>
<dbReference type="PANTHER" id="PTHR11193">
    <property type="entry name" value="SMALL NUCLEAR RIBONUCLEOPROTEIN E"/>
    <property type="match status" value="1"/>
</dbReference>
<dbReference type="EMBL" id="JANAWD010000032">
    <property type="protein sequence ID" value="KAJ3490161.1"/>
    <property type="molecule type" value="Genomic_DNA"/>
</dbReference>
<comment type="similarity">
    <text evidence="2">Belongs to the snRNP Sm proteins family.</text>
</comment>
<reference evidence="9" key="1">
    <citation type="submission" date="2022-07" db="EMBL/GenBank/DDBJ databases">
        <title>Genome Sequence of Physisporinus lineatus.</title>
        <authorList>
            <person name="Buettner E."/>
        </authorList>
    </citation>
    <scope>NUCLEOTIDE SEQUENCE</scope>
    <source>
        <strain evidence="9">VT162</strain>
    </source>
</reference>
<keyword evidence="5" id="KW-0694">RNA-binding</keyword>
<dbReference type="GO" id="GO:0000398">
    <property type="term" value="P:mRNA splicing, via spliceosome"/>
    <property type="evidence" value="ECO:0007669"/>
    <property type="project" value="InterPro"/>
</dbReference>
<name>A0AAD5VC86_9APHY</name>
<evidence type="ECO:0000256" key="1">
    <source>
        <dbReference type="ARBA" id="ARBA00004123"/>
    </source>
</evidence>
<dbReference type="GO" id="GO:0003723">
    <property type="term" value="F:RNA binding"/>
    <property type="evidence" value="ECO:0007669"/>
    <property type="project" value="UniProtKB-KW"/>
</dbReference>
<evidence type="ECO:0000256" key="4">
    <source>
        <dbReference type="ARBA" id="ARBA00022728"/>
    </source>
</evidence>
<evidence type="ECO:0000256" key="7">
    <source>
        <dbReference type="ARBA" id="ARBA00023242"/>
    </source>
</evidence>
<accession>A0AAD5VC86</accession>
<proteinExistence type="inferred from homology"/>
<keyword evidence="3" id="KW-0507">mRNA processing</keyword>
<keyword evidence="6" id="KW-0508">mRNA splicing</keyword>
<evidence type="ECO:0000256" key="5">
    <source>
        <dbReference type="ARBA" id="ARBA00022884"/>
    </source>
</evidence>
<dbReference type="AlphaFoldDB" id="A0AAD5VC86"/>
<keyword evidence="7" id="KW-0539">Nucleus</keyword>
<dbReference type="InterPro" id="IPR027078">
    <property type="entry name" value="snRNP-E"/>
</dbReference>
<gene>
    <name evidence="9" type="ORF">NLI96_g1625</name>
</gene>